<dbReference type="InterPro" id="IPR002347">
    <property type="entry name" value="SDR_fam"/>
</dbReference>
<proteinExistence type="inferred from homology"/>
<name>A0A382Q5N5_9ZZZZ</name>
<reference evidence="2" key="1">
    <citation type="submission" date="2018-05" db="EMBL/GenBank/DDBJ databases">
        <authorList>
            <person name="Lanie J.A."/>
            <person name="Ng W.-L."/>
            <person name="Kazmierczak K.M."/>
            <person name="Andrzejewski T.M."/>
            <person name="Davidsen T.M."/>
            <person name="Wayne K.J."/>
            <person name="Tettelin H."/>
            <person name="Glass J.I."/>
            <person name="Rusch D."/>
            <person name="Podicherti R."/>
            <person name="Tsui H.-C.T."/>
            <person name="Winkler M.E."/>
        </authorList>
    </citation>
    <scope>NUCLEOTIDE SEQUENCE</scope>
</reference>
<protein>
    <recommendedName>
        <fullName evidence="3">3-oxoacyl-[acyl-carrier-protein] reductase</fullName>
    </recommendedName>
</protein>
<accession>A0A382Q5N5</accession>
<dbReference type="CDD" id="cd05233">
    <property type="entry name" value="SDR_c"/>
    <property type="match status" value="1"/>
</dbReference>
<gene>
    <name evidence="2" type="ORF">METZ01_LOCUS333768</name>
</gene>
<sequence length="264" mass="27936">MDINCKGRRAVVTAGGSGIGRTIAETLADNGAQVFVCDIAEDHLQTLAAERPDIGAVVADVSCADDVACLFDAAVEAMGGVDVLINNAGIAGPTKRVEDISDEEWRSTIGVDVDGQFFCARRAVPLMQAAGKGAIVNISSTAGRLAFPLRLPYATAKRAVIGLTDTLAMELGPRNISVNAVLPGYVLNDRARRVLQAKADASGRSLDEIKKIVLSRISMRTGVEEQEIADLVLYLCSHQGRHLSGQAINIDANLETYAGMDKLD</sequence>
<dbReference type="PRINTS" id="PR00081">
    <property type="entry name" value="GDHRDH"/>
</dbReference>
<evidence type="ECO:0008006" key="3">
    <source>
        <dbReference type="Google" id="ProtNLM"/>
    </source>
</evidence>
<dbReference type="EMBL" id="UINC01112167">
    <property type="protein sequence ID" value="SVC80914.1"/>
    <property type="molecule type" value="Genomic_DNA"/>
</dbReference>
<dbReference type="Gene3D" id="3.40.50.720">
    <property type="entry name" value="NAD(P)-binding Rossmann-like Domain"/>
    <property type="match status" value="1"/>
</dbReference>
<dbReference type="InterPro" id="IPR036291">
    <property type="entry name" value="NAD(P)-bd_dom_sf"/>
</dbReference>
<dbReference type="AlphaFoldDB" id="A0A382Q5N5"/>
<dbReference type="SUPFAM" id="SSF51735">
    <property type="entry name" value="NAD(P)-binding Rossmann-fold domains"/>
    <property type="match status" value="1"/>
</dbReference>
<dbReference type="PRINTS" id="PR00080">
    <property type="entry name" value="SDRFAMILY"/>
</dbReference>
<evidence type="ECO:0000313" key="2">
    <source>
        <dbReference type="EMBL" id="SVC80914.1"/>
    </source>
</evidence>
<dbReference type="InterPro" id="IPR020904">
    <property type="entry name" value="Sc_DH/Rdtase_CS"/>
</dbReference>
<dbReference type="PANTHER" id="PTHR42879">
    <property type="entry name" value="3-OXOACYL-(ACYL-CARRIER-PROTEIN) REDUCTASE"/>
    <property type="match status" value="1"/>
</dbReference>
<dbReference type="InterPro" id="IPR050259">
    <property type="entry name" value="SDR"/>
</dbReference>
<dbReference type="GO" id="GO:0032787">
    <property type="term" value="P:monocarboxylic acid metabolic process"/>
    <property type="evidence" value="ECO:0007669"/>
    <property type="project" value="UniProtKB-ARBA"/>
</dbReference>
<dbReference type="NCBIfam" id="NF009466">
    <property type="entry name" value="PRK12826.1-2"/>
    <property type="match status" value="1"/>
</dbReference>
<dbReference type="Pfam" id="PF13561">
    <property type="entry name" value="adh_short_C2"/>
    <property type="match status" value="1"/>
</dbReference>
<dbReference type="FunFam" id="3.40.50.720:FF:000084">
    <property type="entry name" value="Short-chain dehydrogenase reductase"/>
    <property type="match status" value="1"/>
</dbReference>
<dbReference type="PROSITE" id="PS00061">
    <property type="entry name" value="ADH_SHORT"/>
    <property type="match status" value="1"/>
</dbReference>
<comment type="similarity">
    <text evidence="1">Belongs to the short-chain dehydrogenases/reductases (SDR) family.</text>
</comment>
<evidence type="ECO:0000256" key="1">
    <source>
        <dbReference type="ARBA" id="ARBA00006484"/>
    </source>
</evidence>
<organism evidence="2">
    <name type="scientific">marine metagenome</name>
    <dbReference type="NCBI Taxonomy" id="408172"/>
    <lineage>
        <taxon>unclassified sequences</taxon>
        <taxon>metagenomes</taxon>
        <taxon>ecological metagenomes</taxon>
    </lineage>
</organism>